<dbReference type="AlphaFoldDB" id="A0A4U6VEW2"/>
<proteinExistence type="predicted"/>
<name>A0A4U6VEW2_SETVI</name>
<dbReference type="Gramene" id="TKW22627">
    <property type="protein sequence ID" value="TKW22627"/>
    <property type="gene ID" value="SEVIR_4G241000v2"/>
</dbReference>
<organism evidence="1 2">
    <name type="scientific">Setaria viridis</name>
    <name type="common">Green bristlegrass</name>
    <name type="synonym">Setaria italica subsp. viridis</name>
    <dbReference type="NCBI Taxonomy" id="4556"/>
    <lineage>
        <taxon>Eukaryota</taxon>
        <taxon>Viridiplantae</taxon>
        <taxon>Streptophyta</taxon>
        <taxon>Embryophyta</taxon>
        <taxon>Tracheophyta</taxon>
        <taxon>Spermatophyta</taxon>
        <taxon>Magnoliopsida</taxon>
        <taxon>Liliopsida</taxon>
        <taxon>Poales</taxon>
        <taxon>Poaceae</taxon>
        <taxon>PACMAD clade</taxon>
        <taxon>Panicoideae</taxon>
        <taxon>Panicodae</taxon>
        <taxon>Paniceae</taxon>
        <taxon>Cenchrinae</taxon>
        <taxon>Setaria</taxon>
    </lineage>
</organism>
<evidence type="ECO:0000313" key="2">
    <source>
        <dbReference type="Proteomes" id="UP000298652"/>
    </source>
</evidence>
<dbReference type="EMBL" id="CM016555">
    <property type="protein sequence ID" value="TKW22627.1"/>
    <property type="molecule type" value="Genomic_DNA"/>
</dbReference>
<protein>
    <submittedName>
        <fullName evidence="1">Uncharacterized protein</fullName>
    </submittedName>
</protein>
<sequence>MNAPDLSPLYISTSQNSEEYKLPDAHTDSRDFFIHSFNHESLAFCTAEIILQAIFSRVMHKMSTFSSLMMNFLSLPMNITKIIISLPSLVHQPTNPYEAALQLASGFINFSRL</sequence>
<reference evidence="1" key="1">
    <citation type="submission" date="2019-03" db="EMBL/GenBank/DDBJ databases">
        <title>WGS assembly of Setaria viridis.</title>
        <authorList>
            <person name="Huang P."/>
            <person name="Jenkins J."/>
            <person name="Grimwood J."/>
            <person name="Barry K."/>
            <person name="Healey A."/>
            <person name="Mamidi S."/>
            <person name="Sreedasyam A."/>
            <person name="Shu S."/>
            <person name="Feldman M."/>
            <person name="Wu J."/>
            <person name="Yu Y."/>
            <person name="Chen C."/>
            <person name="Johnson J."/>
            <person name="Rokhsar D."/>
            <person name="Baxter I."/>
            <person name="Schmutz J."/>
            <person name="Brutnell T."/>
            <person name="Kellogg E."/>
        </authorList>
    </citation>
    <scope>NUCLEOTIDE SEQUENCE [LARGE SCALE GENOMIC DNA]</scope>
</reference>
<gene>
    <name evidence="1" type="ORF">SEVIR_4G241000v2</name>
</gene>
<evidence type="ECO:0000313" key="1">
    <source>
        <dbReference type="EMBL" id="TKW22627.1"/>
    </source>
</evidence>
<accession>A0A4U6VEW2</accession>
<dbReference type="Proteomes" id="UP000298652">
    <property type="component" value="Chromosome 4"/>
</dbReference>
<keyword evidence="2" id="KW-1185">Reference proteome</keyword>